<dbReference type="RefSeq" id="WP_310287186.1">
    <property type="nucleotide sequence ID" value="NZ_BAAAWO010000001.1"/>
</dbReference>
<dbReference type="EMBL" id="JAVDYI010000001">
    <property type="protein sequence ID" value="MDR7356406.1"/>
    <property type="molecule type" value="Genomic_DNA"/>
</dbReference>
<organism evidence="2 3">
    <name type="scientific">Paeniglutamicibacter sulfureus</name>
    <dbReference type="NCBI Taxonomy" id="43666"/>
    <lineage>
        <taxon>Bacteria</taxon>
        <taxon>Bacillati</taxon>
        <taxon>Actinomycetota</taxon>
        <taxon>Actinomycetes</taxon>
        <taxon>Micrococcales</taxon>
        <taxon>Micrococcaceae</taxon>
        <taxon>Paeniglutamicibacter</taxon>
    </lineage>
</organism>
<evidence type="ECO:0000313" key="3">
    <source>
        <dbReference type="Proteomes" id="UP001183817"/>
    </source>
</evidence>
<evidence type="ECO:0000256" key="1">
    <source>
        <dbReference type="SAM" id="Phobius"/>
    </source>
</evidence>
<proteinExistence type="predicted"/>
<comment type="caution">
    <text evidence="2">The sequence shown here is derived from an EMBL/GenBank/DDBJ whole genome shotgun (WGS) entry which is preliminary data.</text>
</comment>
<dbReference type="Proteomes" id="UP001183817">
    <property type="component" value="Unassembled WGS sequence"/>
</dbReference>
<keyword evidence="1" id="KW-1133">Transmembrane helix</keyword>
<evidence type="ECO:0008006" key="4">
    <source>
        <dbReference type="Google" id="ProtNLM"/>
    </source>
</evidence>
<keyword evidence="1" id="KW-0812">Transmembrane</keyword>
<evidence type="ECO:0000313" key="2">
    <source>
        <dbReference type="EMBL" id="MDR7356406.1"/>
    </source>
</evidence>
<reference evidence="2 3" key="1">
    <citation type="submission" date="2023-07" db="EMBL/GenBank/DDBJ databases">
        <title>Sequencing the genomes of 1000 actinobacteria strains.</title>
        <authorList>
            <person name="Klenk H.-P."/>
        </authorList>
    </citation>
    <scope>NUCLEOTIDE SEQUENCE [LARGE SCALE GENOMIC DNA]</scope>
    <source>
        <strain evidence="2 3">DSM 20167</strain>
    </source>
</reference>
<protein>
    <recommendedName>
        <fullName evidence="4">DUF4760 domain-containing protein</fullName>
    </recommendedName>
</protein>
<feature type="transmembrane region" description="Helical" evidence="1">
    <location>
        <begin position="27"/>
        <end position="47"/>
    </location>
</feature>
<sequence>MITIDSYALMTAVPIAESANSWWGSPLISGGFLIAGALIGLGSNWFLDRQRAKRESPRRWDDNIREYAADFLVQIDKYIDGLRDIDRPTPKPDDLDRPPEGVIREHNYQRMQAVMDAPGIEQSLWRTMNQLDFIAPASVTRAGRALQEEVSWARMMGLIYDPEIKQKIEAARVDFVNEVRKAIELAPEEPPTQKKSRSRRSR</sequence>
<keyword evidence="1" id="KW-0472">Membrane</keyword>
<accession>A0ABU2BDH7</accession>
<gene>
    <name evidence="2" type="ORF">J2S64_000097</name>
</gene>
<name>A0ABU2BDH7_9MICC</name>
<keyword evidence="3" id="KW-1185">Reference proteome</keyword>